<keyword evidence="3" id="KW-1185">Reference proteome</keyword>
<dbReference type="Gene3D" id="1.10.1660.10">
    <property type="match status" value="1"/>
</dbReference>
<organism evidence="2 3">
    <name type="scientific">Polycladomyces zharkentensis</name>
    <dbReference type="NCBI Taxonomy" id="2807616"/>
    <lineage>
        <taxon>Bacteria</taxon>
        <taxon>Bacillati</taxon>
        <taxon>Bacillota</taxon>
        <taxon>Bacilli</taxon>
        <taxon>Bacillales</taxon>
        <taxon>Thermoactinomycetaceae</taxon>
        <taxon>Polycladomyces</taxon>
    </lineage>
</organism>
<dbReference type="InterPro" id="IPR009061">
    <property type="entry name" value="DNA-bd_dom_put_sf"/>
</dbReference>
<dbReference type="PROSITE" id="PS50937">
    <property type="entry name" value="HTH_MERR_2"/>
    <property type="match status" value="1"/>
</dbReference>
<feature type="domain" description="HTH merR-type" evidence="1">
    <location>
        <begin position="5"/>
        <end position="35"/>
    </location>
</feature>
<gene>
    <name evidence="2" type="ORF">JQC72_05830</name>
</gene>
<evidence type="ECO:0000313" key="3">
    <source>
        <dbReference type="Proteomes" id="UP001177120"/>
    </source>
</evidence>
<dbReference type="EMBL" id="JAFHAP010000006">
    <property type="protein sequence ID" value="MBN2909039.1"/>
    <property type="molecule type" value="Genomic_DNA"/>
</dbReference>
<accession>A0ABS2WHM4</accession>
<name>A0ABS2WHM4_9BACL</name>
<protein>
    <submittedName>
        <fullName evidence="2">MerR family DNA-binding transcriptional regulator</fullName>
    </submittedName>
</protein>
<evidence type="ECO:0000313" key="2">
    <source>
        <dbReference type="EMBL" id="MBN2909039.1"/>
    </source>
</evidence>
<keyword evidence="2" id="KW-0238">DNA-binding</keyword>
<dbReference type="SUPFAM" id="SSF46955">
    <property type="entry name" value="Putative DNA-binding domain"/>
    <property type="match status" value="1"/>
</dbReference>
<reference evidence="2" key="1">
    <citation type="journal article" date="2024" name="Int. J. Syst. Evol. Microbiol.">
        <title>Polycladomyces zharkentensis sp. nov., a novel thermophilic cellulose- and starch-degrading member of the Bacillota from a geothermal aquifer in Kazakhstan.</title>
        <authorList>
            <person name="Mashzhan A."/>
            <person name="Kistaubayeva A."/>
            <person name="Javier-Lopez R."/>
            <person name="Bissenova U."/>
            <person name="Bissenbay A."/>
            <person name="Birkeland N.K."/>
        </authorList>
    </citation>
    <scope>NUCLEOTIDE SEQUENCE</scope>
    <source>
        <strain evidence="2">ZKZ2T</strain>
    </source>
</reference>
<evidence type="ECO:0000259" key="1">
    <source>
        <dbReference type="PROSITE" id="PS50937"/>
    </source>
</evidence>
<comment type="caution">
    <text evidence="2">The sequence shown here is derived from an EMBL/GenBank/DDBJ whole genome shotgun (WGS) entry which is preliminary data.</text>
</comment>
<dbReference type="Pfam" id="PF00376">
    <property type="entry name" value="MerR"/>
    <property type="match status" value="1"/>
</dbReference>
<dbReference type="GO" id="GO:0003677">
    <property type="term" value="F:DNA binding"/>
    <property type="evidence" value="ECO:0007669"/>
    <property type="project" value="UniProtKB-KW"/>
</dbReference>
<dbReference type="PROSITE" id="PS00552">
    <property type="entry name" value="HTH_MERR_1"/>
    <property type="match status" value="1"/>
</dbReference>
<sequence length="119" mass="13321">MEKRQWKIGELAQASGLTVRTLHYYDQIGLLKPSRHTMKTCKSWPVGGKSWSRCSPVAIPASGSPCNACMKKIRISGRRWGWIRRSLRISAKPWPQTKTETAPSPLGDIALRYLSLSPG</sequence>
<dbReference type="Proteomes" id="UP001177120">
    <property type="component" value="Unassembled WGS sequence"/>
</dbReference>
<dbReference type="InterPro" id="IPR000551">
    <property type="entry name" value="MerR-type_HTH_dom"/>
</dbReference>
<proteinExistence type="predicted"/>